<evidence type="ECO:0000313" key="4">
    <source>
        <dbReference type="EMBL" id="CAA9517952.1"/>
    </source>
</evidence>
<sequence length="247" mass="25190">MKIVVAGKGGVGKTTVAGTLARALGRAGHRVIALDADANPMLGISLGIGPEQTELLVGVRQGLDSGETEHERSTDGFVERFGRDAPDGVRLVVASRIERPDPGCPCCGVSPERLLRELEEDDVVVVGDLEAGVGTVLRLQEGDADVIVVVAQPSAKALQVARRAMELAAGKASRIVVVANRVRDDADLAVIRAAVGPCELVVVPDDAAIAQADRDGHAPIDDDAGAPGVAAIAALAGELSAGAPARS</sequence>
<protein>
    <recommendedName>
        <fullName evidence="3">CobQ/CobB/MinD/ParA nucleotide binding domain-containing protein</fullName>
    </recommendedName>
</protein>
<dbReference type="Gene3D" id="3.40.50.300">
    <property type="entry name" value="P-loop containing nucleotide triphosphate hydrolases"/>
    <property type="match status" value="1"/>
</dbReference>
<proteinExistence type="predicted"/>
<dbReference type="EMBL" id="CADCVO010000512">
    <property type="protein sequence ID" value="CAA9517952.1"/>
    <property type="molecule type" value="Genomic_DNA"/>
</dbReference>
<dbReference type="GO" id="GO:0016887">
    <property type="term" value="F:ATP hydrolysis activity"/>
    <property type="evidence" value="ECO:0007669"/>
    <property type="project" value="TreeGrafter"/>
</dbReference>
<dbReference type="GO" id="GO:0005829">
    <property type="term" value="C:cytosol"/>
    <property type="evidence" value="ECO:0007669"/>
    <property type="project" value="TreeGrafter"/>
</dbReference>
<dbReference type="GO" id="GO:0005524">
    <property type="term" value="F:ATP binding"/>
    <property type="evidence" value="ECO:0007669"/>
    <property type="project" value="UniProtKB-KW"/>
</dbReference>
<dbReference type="GO" id="GO:0009898">
    <property type="term" value="C:cytoplasmic side of plasma membrane"/>
    <property type="evidence" value="ECO:0007669"/>
    <property type="project" value="TreeGrafter"/>
</dbReference>
<dbReference type="InterPro" id="IPR002586">
    <property type="entry name" value="CobQ/CobB/MinD/ParA_Nub-bd_dom"/>
</dbReference>
<dbReference type="PANTHER" id="PTHR43384">
    <property type="entry name" value="SEPTUM SITE-DETERMINING PROTEIN MIND HOMOLOG, CHLOROPLASTIC-RELATED"/>
    <property type="match status" value="1"/>
</dbReference>
<feature type="domain" description="CobQ/CobB/MinD/ParA nucleotide binding" evidence="3">
    <location>
        <begin position="3"/>
        <end position="217"/>
    </location>
</feature>
<keyword evidence="2" id="KW-0067">ATP-binding</keyword>
<dbReference type="PANTHER" id="PTHR43384:SF6">
    <property type="entry name" value="SEPTUM SITE-DETERMINING PROTEIN MIND HOMOLOG, CHLOROPLASTIC"/>
    <property type="match status" value="1"/>
</dbReference>
<evidence type="ECO:0000256" key="1">
    <source>
        <dbReference type="ARBA" id="ARBA00022741"/>
    </source>
</evidence>
<accession>A0A6J4TAM7</accession>
<gene>
    <name evidence="4" type="ORF">AVDCRST_MAG13-3198</name>
</gene>
<evidence type="ECO:0000259" key="3">
    <source>
        <dbReference type="Pfam" id="PF01656"/>
    </source>
</evidence>
<dbReference type="InterPro" id="IPR027417">
    <property type="entry name" value="P-loop_NTPase"/>
</dbReference>
<dbReference type="AlphaFoldDB" id="A0A6J4TAM7"/>
<reference evidence="4" key="1">
    <citation type="submission" date="2020-02" db="EMBL/GenBank/DDBJ databases">
        <authorList>
            <person name="Meier V. D."/>
        </authorList>
    </citation>
    <scope>NUCLEOTIDE SEQUENCE</scope>
    <source>
        <strain evidence="4">AVDCRST_MAG13</strain>
    </source>
</reference>
<organism evidence="4">
    <name type="scientific">uncultured Solirubrobacteraceae bacterium</name>
    <dbReference type="NCBI Taxonomy" id="1162706"/>
    <lineage>
        <taxon>Bacteria</taxon>
        <taxon>Bacillati</taxon>
        <taxon>Actinomycetota</taxon>
        <taxon>Thermoleophilia</taxon>
        <taxon>Solirubrobacterales</taxon>
        <taxon>Solirubrobacteraceae</taxon>
        <taxon>environmental samples</taxon>
    </lineage>
</organism>
<dbReference type="SUPFAM" id="SSF52540">
    <property type="entry name" value="P-loop containing nucleoside triphosphate hydrolases"/>
    <property type="match status" value="1"/>
</dbReference>
<dbReference type="InterPro" id="IPR050625">
    <property type="entry name" value="ParA/MinD_ATPase"/>
</dbReference>
<name>A0A6J4TAM7_9ACTN</name>
<keyword evidence="1" id="KW-0547">Nucleotide-binding</keyword>
<dbReference type="Pfam" id="PF01656">
    <property type="entry name" value="CbiA"/>
    <property type="match status" value="1"/>
</dbReference>
<dbReference type="GO" id="GO:0051782">
    <property type="term" value="P:negative regulation of cell division"/>
    <property type="evidence" value="ECO:0007669"/>
    <property type="project" value="TreeGrafter"/>
</dbReference>
<evidence type="ECO:0000256" key="2">
    <source>
        <dbReference type="ARBA" id="ARBA00022840"/>
    </source>
</evidence>